<proteinExistence type="inferred from homology"/>
<evidence type="ECO:0000256" key="2">
    <source>
        <dbReference type="ARBA" id="ARBA00023002"/>
    </source>
</evidence>
<evidence type="ECO:0000256" key="1">
    <source>
        <dbReference type="ARBA" id="ARBA00007118"/>
    </source>
</evidence>
<name>A0ABW6WUZ1_9ACTN</name>
<dbReference type="InterPro" id="IPR000415">
    <property type="entry name" value="Nitroreductase-like"/>
</dbReference>
<evidence type="ECO:0000313" key="4">
    <source>
        <dbReference type="EMBL" id="MFF5297087.1"/>
    </source>
</evidence>
<keyword evidence="2" id="KW-0560">Oxidoreductase</keyword>
<dbReference type="RefSeq" id="WP_020514338.1">
    <property type="nucleotide sequence ID" value="NZ_JBIAZU010000010.1"/>
</dbReference>
<feature type="domain" description="Nitroreductase" evidence="3">
    <location>
        <begin position="80"/>
        <end position="145"/>
    </location>
</feature>
<dbReference type="SUPFAM" id="SSF55469">
    <property type="entry name" value="FMN-dependent nitroreductase-like"/>
    <property type="match status" value="1"/>
</dbReference>
<dbReference type="InterPro" id="IPR029479">
    <property type="entry name" value="Nitroreductase"/>
</dbReference>
<dbReference type="PANTHER" id="PTHR43673">
    <property type="entry name" value="NAD(P)H NITROREDUCTASE YDGI-RELATED"/>
    <property type="match status" value="1"/>
</dbReference>
<evidence type="ECO:0000259" key="3">
    <source>
        <dbReference type="Pfam" id="PF00881"/>
    </source>
</evidence>
<accession>A0ABW6WUZ1</accession>
<dbReference type="EMBL" id="JBIAZU010000010">
    <property type="protein sequence ID" value="MFF5297087.1"/>
    <property type="molecule type" value="Genomic_DNA"/>
</dbReference>
<evidence type="ECO:0000313" key="5">
    <source>
        <dbReference type="Proteomes" id="UP001602245"/>
    </source>
</evidence>
<sequence length="171" mass="18940">METWDAIRARRNVRGYTSEAVPADHLTRIAEAGWRAPSASNRQHWDFIVVTDRSRLAELSTVWRAAGHIAGAAAAIALVLPLPPDERTRVVDQYDLGQATYAMMLAATDLGIGTGHSSVGDQDRARAILGVPDTHEVAYLLGIGYPADRPLRPIARPDRRPFDEVVHRERW</sequence>
<comment type="similarity">
    <text evidence="1">Belongs to the nitroreductase family.</text>
</comment>
<dbReference type="CDD" id="cd02062">
    <property type="entry name" value="Nitro_FMN_reductase"/>
    <property type="match status" value="1"/>
</dbReference>
<dbReference type="Pfam" id="PF00881">
    <property type="entry name" value="Nitroreductase"/>
    <property type="match status" value="2"/>
</dbReference>
<feature type="domain" description="Nitroreductase" evidence="3">
    <location>
        <begin position="7"/>
        <end position="59"/>
    </location>
</feature>
<dbReference type="Gene3D" id="3.40.109.10">
    <property type="entry name" value="NADH Oxidase"/>
    <property type="match status" value="1"/>
</dbReference>
<reference evidence="4 5" key="1">
    <citation type="submission" date="2024-10" db="EMBL/GenBank/DDBJ databases">
        <title>The Natural Products Discovery Center: Release of the First 8490 Sequenced Strains for Exploring Actinobacteria Biosynthetic Diversity.</title>
        <authorList>
            <person name="Kalkreuter E."/>
            <person name="Kautsar S.A."/>
            <person name="Yang D."/>
            <person name="Bader C.D."/>
            <person name="Teijaro C.N."/>
            <person name="Fluegel L."/>
            <person name="Davis C.M."/>
            <person name="Simpson J.R."/>
            <person name="Lauterbach L."/>
            <person name="Steele A.D."/>
            <person name="Gui C."/>
            <person name="Meng S."/>
            <person name="Li G."/>
            <person name="Viehrig K."/>
            <person name="Ye F."/>
            <person name="Su P."/>
            <person name="Kiefer A.F."/>
            <person name="Nichols A."/>
            <person name="Cepeda A.J."/>
            <person name="Yan W."/>
            <person name="Fan B."/>
            <person name="Jiang Y."/>
            <person name="Adhikari A."/>
            <person name="Zheng C.-J."/>
            <person name="Schuster L."/>
            <person name="Cowan T.M."/>
            <person name="Smanski M.J."/>
            <person name="Chevrette M.G."/>
            <person name="De Carvalho L.P.S."/>
            <person name="Shen B."/>
        </authorList>
    </citation>
    <scope>NUCLEOTIDE SEQUENCE [LARGE SCALE GENOMIC DNA]</scope>
    <source>
        <strain evidence="4 5">NPDC000087</strain>
    </source>
</reference>
<protein>
    <submittedName>
        <fullName evidence="4">Nitroreductase family protein</fullName>
    </submittedName>
</protein>
<organism evidence="4 5">
    <name type="scientific">Paractinoplanes globisporus</name>
    <dbReference type="NCBI Taxonomy" id="113565"/>
    <lineage>
        <taxon>Bacteria</taxon>
        <taxon>Bacillati</taxon>
        <taxon>Actinomycetota</taxon>
        <taxon>Actinomycetes</taxon>
        <taxon>Micromonosporales</taxon>
        <taxon>Micromonosporaceae</taxon>
        <taxon>Paractinoplanes</taxon>
    </lineage>
</organism>
<dbReference type="Proteomes" id="UP001602245">
    <property type="component" value="Unassembled WGS sequence"/>
</dbReference>
<keyword evidence="5" id="KW-1185">Reference proteome</keyword>
<comment type="caution">
    <text evidence="4">The sequence shown here is derived from an EMBL/GenBank/DDBJ whole genome shotgun (WGS) entry which is preliminary data.</text>
</comment>
<gene>
    <name evidence="4" type="ORF">ACFY35_47290</name>
</gene>
<dbReference type="PANTHER" id="PTHR43673:SF10">
    <property type="entry name" value="NADH DEHYDROGENASE_NAD(P)H NITROREDUCTASE XCC3605-RELATED"/>
    <property type="match status" value="1"/>
</dbReference>